<dbReference type="EMBL" id="JADCNM010000012">
    <property type="protein sequence ID" value="KAG0460106.1"/>
    <property type="molecule type" value="Genomic_DNA"/>
</dbReference>
<evidence type="ECO:0000256" key="4">
    <source>
        <dbReference type="ARBA" id="ARBA00023136"/>
    </source>
</evidence>
<evidence type="ECO:0000313" key="7">
    <source>
        <dbReference type="EMBL" id="KAG0460106.1"/>
    </source>
</evidence>
<dbReference type="PANTHER" id="PTHR11814">
    <property type="entry name" value="SULFATE TRANSPORTER"/>
    <property type="match status" value="1"/>
</dbReference>
<keyword evidence="3 5" id="KW-1133">Transmembrane helix</keyword>
<reference evidence="7 8" key="1">
    <citation type="journal article" date="2020" name="Nat. Food">
        <title>A phased Vanilla planifolia genome enables genetic improvement of flavour and production.</title>
        <authorList>
            <person name="Hasing T."/>
            <person name="Tang H."/>
            <person name="Brym M."/>
            <person name="Khazi F."/>
            <person name="Huang T."/>
            <person name="Chambers A.H."/>
        </authorList>
    </citation>
    <scope>NUCLEOTIDE SEQUENCE [LARGE SCALE GENOMIC DNA]</scope>
    <source>
        <tissue evidence="7">Leaf</tissue>
    </source>
</reference>
<dbReference type="GO" id="GO:0055085">
    <property type="term" value="P:transmembrane transport"/>
    <property type="evidence" value="ECO:0007669"/>
    <property type="project" value="InterPro"/>
</dbReference>
<feature type="domain" description="SLC26A/SulP transporter" evidence="6">
    <location>
        <begin position="176"/>
        <end position="352"/>
    </location>
</feature>
<accession>A0A835UI03</accession>
<keyword evidence="2 5" id="KW-0812">Transmembrane</keyword>
<proteinExistence type="predicted"/>
<dbReference type="InterPro" id="IPR011547">
    <property type="entry name" value="SLC26A/SulP_dom"/>
</dbReference>
<organism evidence="7 8">
    <name type="scientific">Vanilla planifolia</name>
    <name type="common">Vanilla</name>
    <dbReference type="NCBI Taxonomy" id="51239"/>
    <lineage>
        <taxon>Eukaryota</taxon>
        <taxon>Viridiplantae</taxon>
        <taxon>Streptophyta</taxon>
        <taxon>Embryophyta</taxon>
        <taxon>Tracheophyta</taxon>
        <taxon>Spermatophyta</taxon>
        <taxon>Magnoliopsida</taxon>
        <taxon>Liliopsida</taxon>
        <taxon>Asparagales</taxon>
        <taxon>Orchidaceae</taxon>
        <taxon>Vanilloideae</taxon>
        <taxon>Vanilleae</taxon>
        <taxon>Vanilla</taxon>
    </lineage>
</organism>
<sequence length="407" mass="44568">MGSDDVAGVECPHRVPVPPARPFLDTFRANLKETFFPDDPFRQFKQEKGVRRALRALQYFLPILEWAPSYTFSFFRADLIAGITIASLAIPQGISYAKLANLPPVLGLYSSFVPPLLYSMMGELQGFSGGDGGRAVSALGFPVGEGRFCCRRAGSLSPPGLHLHLLRRSFAGRSQFAEQLKGIMGLVHFTTSTDLISVLESIFTQVHQWRWQSVVLGVGFLTFLLTTRFLSKKGSLFFWISAAAPLTSVVLGSLLVFATRAENHGVEVIGHLKKGLNPPSLTYLIFSPPYMMVALKTGMIIGIIGLAEGIAVGRSFSMFKNYHIDGNKEMIAFGTMNMVGSLTSCYLTTGALFEVGGELQCGLQDGDVERRHGRCSDDHTVVPHTPVSLHPFGGPLLHHHLRHARPH</sequence>
<dbReference type="GO" id="GO:0016020">
    <property type="term" value="C:membrane"/>
    <property type="evidence" value="ECO:0007669"/>
    <property type="project" value="UniProtKB-SubCell"/>
</dbReference>
<feature type="transmembrane region" description="Helical" evidence="5">
    <location>
        <begin position="237"/>
        <end position="258"/>
    </location>
</feature>
<evidence type="ECO:0000256" key="3">
    <source>
        <dbReference type="ARBA" id="ARBA00022989"/>
    </source>
</evidence>
<dbReference type="OrthoDB" id="288203at2759"/>
<gene>
    <name evidence="7" type="ORF">HPP92_023234</name>
</gene>
<comment type="subcellular location">
    <subcellularLocation>
        <location evidence="1">Membrane</location>
        <topology evidence="1">Multi-pass membrane protein</topology>
    </subcellularLocation>
</comment>
<evidence type="ECO:0000313" key="8">
    <source>
        <dbReference type="Proteomes" id="UP000639772"/>
    </source>
</evidence>
<comment type="caution">
    <text evidence="7">The sequence shown here is derived from an EMBL/GenBank/DDBJ whole genome shotgun (WGS) entry which is preliminary data.</text>
</comment>
<dbReference type="InterPro" id="IPR001902">
    <property type="entry name" value="SLC26A/SulP_fam"/>
</dbReference>
<feature type="transmembrane region" description="Helical" evidence="5">
    <location>
        <begin position="290"/>
        <end position="312"/>
    </location>
</feature>
<evidence type="ECO:0000259" key="6">
    <source>
        <dbReference type="Pfam" id="PF00916"/>
    </source>
</evidence>
<evidence type="ECO:0000256" key="1">
    <source>
        <dbReference type="ARBA" id="ARBA00004141"/>
    </source>
</evidence>
<dbReference type="Proteomes" id="UP000639772">
    <property type="component" value="Chromosome 12"/>
</dbReference>
<evidence type="ECO:0000256" key="5">
    <source>
        <dbReference type="SAM" id="Phobius"/>
    </source>
</evidence>
<dbReference type="AlphaFoldDB" id="A0A835UI03"/>
<dbReference type="Pfam" id="PF00916">
    <property type="entry name" value="Sulfate_transp"/>
    <property type="match status" value="2"/>
</dbReference>
<feature type="domain" description="SLC26A/SulP transporter" evidence="6">
    <location>
        <begin position="75"/>
        <end position="123"/>
    </location>
</feature>
<feature type="transmembrane region" description="Helical" evidence="5">
    <location>
        <begin position="209"/>
        <end position="230"/>
    </location>
</feature>
<evidence type="ECO:0000256" key="2">
    <source>
        <dbReference type="ARBA" id="ARBA00022692"/>
    </source>
</evidence>
<protein>
    <recommendedName>
        <fullName evidence="6">SLC26A/SulP transporter domain-containing protein</fullName>
    </recommendedName>
</protein>
<name>A0A835UI03_VANPL</name>
<keyword evidence="4 5" id="KW-0472">Membrane</keyword>